<comment type="caution">
    <text evidence="3">The sequence shown here is derived from an EMBL/GenBank/DDBJ whole genome shotgun (WGS) entry which is preliminary data.</text>
</comment>
<evidence type="ECO:0008006" key="6">
    <source>
        <dbReference type="Google" id="ProtNLM"/>
    </source>
</evidence>
<organism evidence="3 4">
    <name type="scientific">Deinococcus radiopugnans ATCC 19172</name>
    <dbReference type="NCBI Taxonomy" id="585398"/>
    <lineage>
        <taxon>Bacteria</taxon>
        <taxon>Thermotogati</taxon>
        <taxon>Deinococcota</taxon>
        <taxon>Deinococci</taxon>
        <taxon>Deinococcales</taxon>
        <taxon>Deinococcaceae</taxon>
        <taxon>Deinococcus</taxon>
    </lineage>
</organism>
<evidence type="ECO:0000256" key="1">
    <source>
        <dbReference type="SAM" id="SignalP"/>
    </source>
</evidence>
<dbReference type="OrthoDB" id="9969446at2"/>
<accession>A0A5C4XXW5</accession>
<dbReference type="EMBL" id="JACHEW010000031">
    <property type="protein sequence ID" value="MBB6018494.1"/>
    <property type="molecule type" value="Genomic_DNA"/>
</dbReference>
<feature type="signal peptide" evidence="1">
    <location>
        <begin position="1"/>
        <end position="27"/>
    </location>
</feature>
<sequence length="174" mass="18357">MSASTHARVVLISLLSAALGGSPVASAQTTPQAATQTLVINYPNSGANMGGQTAPYKGLVYVKVFAADPELVKKYGASPVSAAELTPSGRDVRQLPLGRYEVQFAYRVGSELKTFVLRDVILRADRAGALTVELNDAKTTIVGGDPSIRQMAEMIGQLQSQVKDLQAQVAALKK</sequence>
<reference evidence="3 4" key="1">
    <citation type="submission" date="2019-06" db="EMBL/GenBank/DDBJ databases">
        <title>Genome sequence of Deinococcus radiopugnans ATCC 19172.</title>
        <authorList>
            <person name="Maclea K.S."/>
            <person name="Maynard C.R."/>
        </authorList>
    </citation>
    <scope>NUCLEOTIDE SEQUENCE [LARGE SCALE GENOMIC DNA]</scope>
    <source>
        <strain evidence="3 4">ATCC 19172</strain>
    </source>
</reference>
<evidence type="ECO:0000313" key="2">
    <source>
        <dbReference type="EMBL" id="MBB6018494.1"/>
    </source>
</evidence>
<name>A0A5C4XXW5_9DEIO</name>
<evidence type="ECO:0000313" key="5">
    <source>
        <dbReference type="Proteomes" id="UP000629870"/>
    </source>
</evidence>
<dbReference type="EMBL" id="VDMO01000029">
    <property type="protein sequence ID" value="TNM67502.1"/>
    <property type="molecule type" value="Genomic_DNA"/>
</dbReference>
<dbReference type="AlphaFoldDB" id="A0A5C4XXW5"/>
<keyword evidence="1" id="KW-0732">Signal</keyword>
<gene>
    <name evidence="3" type="ORF">FHR04_18140</name>
    <name evidence="2" type="ORF">HNQ04_003775</name>
</gene>
<dbReference type="RefSeq" id="WP_139404626.1">
    <property type="nucleotide sequence ID" value="NZ_JACHEW010000031.1"/>
</dbReference>
<dbReference type="Proteomes" id="UP000629870">
    <property type="component" value="Unassembled WGS sequence"/>
</dbReference>
<keyword evidence="5" id="KW-1185">Reference proteome</keyword>
<reference evidence="2 5" key="2">
    <citation type="submission" date="2020-08" db="EMBL/GenBank/DDBJ databases">
        <title>Genomic Encyclopedia of Type Strains, Phase IV (KMG-IV): sequencing the most valuable type-strain genomes for metagenomic binning, comparative biology and taxonomic classification.</title>
        <authorList>
            <person name="Goeker M."/>
        </authorList>
    </citation>
    <scope>NUCLEOTIDE SEQUENCE [LARGE SCALE GENOMIC DNA]</scope>
    <source>
        <strain evidence="2 5">DSM 12027</strain>
    </source>
</reference>
<protein>
    <recommendedName>
        <fullName evidence="6">DUF2846 domain-containing protein</fullName>
    </recommendedName>
</protein>
<feature type="chain" id="PRO_5022933342" description="DUF2846 domain-containing protein" evidence="1">
    <location>
        <begin position="28"/>
        <end position="174"/>
    </location>
</feature>
<evidence type="ECO:0000313" key="3">
    <source>
        <dbReference type="EMBL" id="TNM67502.1"/>
    </source>
</evidence>
<proteinExistence type="predicted"/>
<dbReference type="Proteomes" id="UP000313988">
    <property type="component" value="Unassembled WGS sequence"/>
</dbReference>
<evidence type="ECO:0000313" key="4">
    <source>
        <dbReference type="Proteomes" id="UP000313988"/>
    </source>
</evidence>